<keyword evidence="3" id="KW-1185">Reference proteome</keyword>
<comment type="caution">
    <text evidence="2">The sequence shown here is derived from an EMBL/GenBank/DDBJ whole genome shotgun (WGS) entry which is preliminary data.</text>
</comment>
<evidence type="ECO:0000313" key="2">
    <source>
        <dbReference type="EMBL" id="OHT04885.1"/>
    </source>
</evidence>
<protein>
    <recommendedName>
        <fullName evidence="1">Spatacsin C-terminal domain-containing protein</fullName>
    </recommendedName>
</protein>
<evidence type="ECO:0000259" key="1">
    <source>
        <dbReference type="Pfam" id="PF14649"/>
    </source>
</evidence>
<dbReference type="Proteomes" id="UP000179807">
    <property type="component" value="Unassembled WGS sequence"/>
</dbReference>
<dbReference type="OrthoDB" id="2018754at2759"/>
<dbReference type="Pfam" id="PF14649">
    <property type="entry name" value="Spatacsin_C"/>
    <property type="match status" value="1"/>
</dbReference>
<gene>
    <name evidence="2" type="ORF">TRFO_27566</name>
</gene>
<dbReference type="RefSeq" id="XP_068358021.1">
    <property type="nucleotide sequence ID" value="XM_068505634.1"/>
</dbReference>
<organism evidence="2 3">
    <name type="scientific">Tritrichomonas foetus</name>
    <dbReference type="NCBI Taxonomy" id="1144522"/>
    <lineage>
        <taxon>Eukaryota</taxon>
        <taxon>Metamonada</taxon>
        <taxon>Parabasalia</taxon>
        <taxon>Tritrichomonadida</taxon>
        <taxon>Tritrichomonadidae</taxon>
        <taxon>Tritrichomonas</taxon>
    </lineage>
</organism>
<dbReference type="GeneID" id="94840338"/>
<dbReference type="GO" id="GO:0005737">
    <property type="term" value="C:cytoplasm"/>
    <property type="evidence" value="ECO:0007669"/>
    <property type="project" value="TreeGrafter"/>
</dbReference>
<dbReference type="InterPro" id="IPR028107">
    <property type="entry name" value="Spatacsin_C_dom"/>
</dbReference>
<name>A0A1J4K5Z5_9EUKA</name>
<evidence type="ECO:0000313" key="3">
    <source>
        <dbReference type="Proteomes" id="UP000179807"/>
    </source>
</evidence>
<sequence length="1623" mass="185035">MSDPATTPEENLISFVLDALHKGNREGTYPSLKVSFPNFEPDQLFRTVVVQQSWVLVNLCKFDDAAKLLEELGENPCEHFYEMWRQTTSNRIRTLLYDYLRKKDILSPQDEEYFQILMKITSRYPNTSFTSAQRLNKSPAMKVITETANLPAWKDIIDLSHDFNENKAMILPHLFQIPIEPPVESPRYFLGNIALIESQPDEVLRLFKSDGSVVEKLWLMHCEHKIMEMAAMFKDELDKTKNNPDRHLECLKFVNMYYKQMNQYEQETLLDVLCQNGIFCEEELANFELLLIRICKNKALFDQAWWSKTTLNFTDFFKRYAKYCAEKNLYMPFEMFVISHSKAKEIDMSDVDHPLIRFIWDLWVKRDPSAATLSNMQYLAKSSSNDPVELWKSLPSDSLAPLASFVWNKDPSKFQPGSPEVEALSNRLKGDYPLLASLVKGEVPHPQSANVDTPQSKWRSPIFTSKYDLELHDLIASHFEQFDFSKVFTDYYGKTPGQPPFPHFDHPELITTPSEPPYVHYVKAMLPVSAFQQAIEDGVTQTQFKDLCFNVMKEALGNKPIRLAALTFVELTDLKFKTDLSVDFKLVISIYDYLSGTNDETLSEELNMIFNQKDQGAAKMLQKKLNPNDIDSFLLAALLGVRCGLPLDYSAISNFASKSHPAELLLFIDRAEEIGAHYSNDEVVKIIREEMPENPLKAHLLFHLTQVLPTPTSAPSDDIQPALVVFKALRRTDQPSHIALLEEALARKQQLYALLATSVEGSDKMTCAIVTLLTMTDTFSLDVANPPPPDQMARLFLQVVLKLLLDKKSAELLKAFEIFSETSITTAIAKWYNAVEGFAFRRAELALEKLNELRKIEEDDLIGKLSQDDVTQTIFPLQDALARQCAQKSQVHLFRYLELLQNTDASPLLDQRVKLSKIISKYENFRRAIVQTDLLSDLDKVVTDLVLHHSLALGQEVASSLGLSASSATQQWLRVQFSSATSPSQILEIQSRIASTVKDADYTYYVSLFASQLPYAQPSFVSELLKFARKNLGESLPQLTKQIDALLLHIKLCTDNSIDVEATTTNISTPPNLFEILRILFPDGGADTLPSSVALNIESPVKYSLDALTKFFDTSIDKTIDFCLDQRRVDDARLLCAWRHKNPRSIVLLDAVQKAISKQELSYDQQSMLASYGMTNDMQALLNSIARDNGWRFRLISLHYRAATILKMPTTDLLSRRTIEFINSSLPMMTDQWPLIRDMVKVGKLTAAETAQALVDAFVDAASGKTKLEKGPNTLSIDDYGEKFVEFTKLCETPTFVGDRLFTAAKTLQNENGPVPVIVNIILHASLCTADVDECADVLDGLLTQLTNEKQIDLIIKIVSVFQDPALLPRYFQYLISQEKLNALQHNQLSAKVGRVIMNCARHVHPFEPEKYFDLTLNYQLYRDHAELQMERGSRFLEGTPDKQQLQEASRHYLLALAYFLHEKCYSLSMECLKKLSLISLQLELSDPPVLHLTREEAIEMMCTKDFPFALTVAVAYETDTEEIWAQAIFEQAILKPGDNFLTPYQYFRPITANLCDGVVKRFKEAKKDDKMIERMKQFLLNIPNLVERYRVAKELDFKDQINTMKEVNPVVCEWCEKVLLNE</sequence>
<reference evidence="2" key="1">
    <citation type="submission" date="2016-10" db="EMBL/GenBank/DDBJ databases">
        <authorList>
            <person name="Benchimol M."/>
            <person name="Almeida L.G."/>
            <person name="Vasconcelos A.T."/>
            <person name="Perreira-Neves A."/>
            <person name="Rosa I.A."/>
            <person name="Tasca T."/>
            <person name="Bogo M.R."/>
            <person name="de Souza W."/>
        </authorList>
    </citation>
    <scope>NUCLEOTIDE SEQUENCE [LARGE SCALE GENOMIC DNA]</scope>
    <source>
        <strain evidence="2">K</strain>
    </source>
</reference>
<accession>A0A1J4K5Z5</accession>
<dbReference type="PANTHER" id="PTHR13650:SF0">
    <property type="entry name" value="SPATACSIN"/>
    <property type="match status" value="1"/>
</dbReference>
<dbReference type="VEuPathDB" id="TrichDB:TRFO_27566"/>
<dbReference type="InterPro" id="IPR028103">
    <property type="entry name" value="Spatacsin"/>
</dbReference>
<feature type="domain" description="Spatacsin C-terminal" evidence="1">
    <location>
        <begin position="1297"/>
        <end position="1564"/>
    </location>
</feature>
<dbReference type="EMBL" id="MLAK01000778">
    <property type="protein sequence ID" value="OHT04885.1"/>
    <property type="molecule type" value="Genomic_DNA"/>
</dbReference>
<proteinExistence type="predicted"/>
<dbReference type="PANTHER" id="PTHR13650">
    <property type="entry name" value="SPATACSIN"/>
    <property type="match status" value="1"/>
</dbReference>